<keyword evidence="8" id="KW-1185">Reference proteome</keyword>
<dbReference type="InterPro" id="IPR000086">
    <property type="entry name" value="NUDIX_hydrolase_dom"/>
</dbReference>
<keyword evidence="3" id="KW-0460">Magnesium</keyword>
<dbReference type="InterPro" id="IPR015797">
    <property type="entry name" value="NUDIX_hydrolase-like_dom_sf"/>
</dbReference>
<name>A0ABU5E995_9PROT</name>
<protein>
    <submittedName>
        <fullName evidence="7">NUDIX hydrolase</fullName>
    </submittedName>
</protein>
<dbReference type="InterPro" id="IPR020084">
    <property type="entry name" value="NUDIX_hydrolase_CS"/>
</dbReference>
<feature type="domain" description="Nudix hydrolase" evidence="6">
    <location>
        <begin position="37"/>
        <end position="169"/>
    </location>
</feature>
<dbReference type="PROSITE" id="PS51462">
    <property type="entry name" value="NUDIX"/>
    <property type="match status" value="1"/>
</dbReference>
<gene>
    <name evidence="7" type="ORF">SMD27_04655</name>
</gene>
<evidence type="ECO:0000259" key="6">
    <source>
        <dbReference type="PROSITE" id="PS51462"/>
    </source>
</evidence>
<dbReference type="GO" id="GO:0016787">
    <property type="term" value="F:hydrolase activity"/>
    <property type="evidence" value="ECO:0007669"/>
    <property type="project" value="UniProtKB-KW"/>
</dbReference>
<comment type="cofactor">
    <cofactor evidence="1">
        <name>Mg(2+)</name>
        <dbReference type="ChEBI" id="CHEBI:18420"/>
    </cofactor>
</comment>
<evidence type="ECO:0000256" key="3">
    <source>
        <dbReference type="ARBA" id="ARBA00022842"/>
    </source>
</evidence>
<feature type="region of interest" description="Disordered" evidence="5">
    <location>
        <begin position="1"/>
        <end position="20"/>
    </location>
</feature>
<dbReference type="Pfam" id="PF14803">
    <property type="entry name" value="Zn_ribbon_Nudix"/>
    <property type="match status" value="1"/>
</dbReference>
<comment type="caution">
    <text evidence="7">The sequence shown here is derived from an EMBL/GenBank/DDBJ whole genome shotgun (WGS) entry which is preliminary data.</text>
</comment>
<evidence type="ECO:0000313" key="8">
    <source>
        <dbReference type="Proteomes" id="UP001279642"/>
    </source>
</evidence>
<evidence type="ECO:0000313" key="7">
    <source>
        <dbReference type="EMBL" id="MDY0882123.1"/>
    </source>
</evidence>
<sequence>MPEQDTKKTISFSRQVPEGDGRERDVCLNCGFVNYENPKIVVGSVAFWGDRILMCRRAIDPRRGHWTLPAGYLELQETPEAGAVREAQEEAGARIEIDALLAIYTIPRISQVQLIYRAHLGDDRIAPGPESLEVGLFTFDRIPWDDLAFPSARWALHHFAQSRALHGFPPFTNPPGETGNLEVGGL</sequence>
<organism evidence="7 8">
    <name type="scientific">Dongia soli</name>
    <dbReference type="NCBI Taxonomy" id="600628"/>
    <lineage>
        <taxon>Bacteria</taxon>
        <taxon>Pseudomonadati</taxon>
        <taxon>Pseudomonadota</taxon>
        <taxon>Alphaproteobacteria</taxon>
        <taxon>Rhodospirillales</taxon>
        <taxon>Dongiaceae</taxon>
        <taxon>Dongia</taxon>
    </lineage>
</organism>
<dbReference type="PANTHER" id="PTHR43222:SF2">
    <property type="entry name" value="NUDIX HYDROLASE 23, CHLOROPLASTIC"/>
    <property type="match status" value="1"/>
</dbReference>
<evidence type="ECO:0000256" key="5">
    <source>
        <dbReference type="SAM" id="MobiDB-lite"/>
    </source>
</evidence>
<evidence type="ECO:0000256" key="2">
    <source>
        <dbReference type="ARBA" id="ARBA00022801"/>
    </source>
</evidence>
<proteinExistence type="inferred from homology"/>
<dbReference type="RefSeq" id="WP_320507155.1">
    <property type="nucleotide sequence ID" value="NZ_JAXCLW010000001.1"/>
</dbReference>
<dbReference type="Gene3D" id="2.20.70.10">
    <property type="match status" value="1"/>
</dbReference>
<dbReference type="PANTHER" id="PTHR43222">
    <property type="entry name" value="NUDIX HYDROLASE 23"/>
    <property type="match status" value="1"/>
</dbReference>
<dbReference type="InterPro" id="IPR029401">
    <property type="entry name" value="Nudix_N"/>
</dbReference>
<dbReference type="SUPFAM" id="SSF55811">
    <property type="entry name" value="Nudix"/>
    <property type="match status" value="1"/>
</dbReference>
<keyword evidence="2 4" id="KW-0378">Hydrolase</keyword>
<reference evidence="7 8" key="1">
    <citation type="journal article" date="2016" name="Antonie Van Leeuwenhoek">
        <title>Dongia soli sp. nov., isolated from soil from Dokdo, Korea.</title>
        <authorList>
            <person name="Kim D.U."/>
            <person name="Lee H."/>
            <person name="Kim H."/>
            <person name="Kim S.G."/>
            <person name="Ka J.O."/>
        </authorList>
    </citation>
    <scope>NUCLEOTIDE SEQUENCE [LARGE SCALE GENOMIC DNA]</scope>
    <source>
        <strain evidence="7 8">D78</strain>
    </source>
</reference>
<dbReference type="PROSITE" id="PS00893">
    <property type="entry name" value="NUDIX_BOX"/>
    <property type="match status" value="1"/>
</dbReference>
<comment type="similarity">
    <text evidence="4">Belongs to the Nudix hydrolase family.</text>
</comment>
<dbReference type="CDD" id="cd04511">
    <property type="entry name" value="NUDIX_Hydrolase"/>
    <property type="match status" value="1"/>
</dbReference>
<dbReference type="Proteomes" id="UP001279642">
    <property type="component" value="Unassembled WGS sequence"/>
</dbReference>
<dbReference type="Gene3D" id="3.90.79.10">
    <property type="entry name" value="Nucleoside Triphosphate Pyrophosphohydrolase"/>
    <property type="match status" value="1"/>
</dbReference>
<dbReference type="PRINTS" id="PR00502">
    <property type="entry name" value="NUDIXFAMILY"/>
</dbReference>
<evidence type="ECO:0000256" key="4">
    <source>
        <dbReference type="RuleBase" id="RU003476"/>
    </source>
</evidence>
<evidence type="ECO:0000256" key="1">
    <source>
        <dbReference type="ARBA" id="ARBA00001946"/>
    </source>
</evidence>
<dbReference type="Pfam" id="PF00293">
    <property type="entry name" value="NUDIX"/>
    <property type="match status" value="1"/>
</dbReference>
<dbReference type="EMBL" id="JAXCLW010000001">
    <property type="protein sequence ID" value="MDY0882123.1"/>
    <property type="molecule type" value="Genomic_DNA"/>
</dbReference>
<accession>A0ABU5E995</accession>
<dbReference type="InterPro" id="IPR020476">
    <property type="entry name" value="Nudix_hydrolase"/>
</dbReference>